<sequence>MRTKQFKKDKIWGTGKQATFGLGCFLIFTAGFGLWNEGLAVLGVALKIGGVGAVLAVIGALIPPKDQYTQR</sequence>
<evidence type="ECO:0000256" key="1">
    <source>
        <dbReference type="SAM" id="Phobius"/>
    </source>
</evidence>
<accession>A0A1I7E3X3</accession>
<name>A0A1I7E3X3_9RHOB</name>
<protein>
    <submittedName>
        <fullName evidence="2">Uncharacterized protein</fullName>
    </submittedName>
</protein>
<keyword evidence="1" id="KW-0812">Transmembrane</keyword>
<feature type="transmembrane region" description="Helical" evidence="1">
    <location>
        <begin position="41"/>
        <end position="62"/>
    </location>
</feature>
<evidence type="ECO:0000313" key="3">
    <source>
        <dbReference type="Proteomes" id="UP000182466"/>
    </source>
</evidence>
<dbReference type="STRING" id="999627.SAMN05216236_14321"/>
<organism evidence="2 3">
    <name type="scientific">Sedimentitalea nanhaiensis</name>
    <dbReference type="NCBI Taxonomy" id="999627"/>
    <lineage>
        <taxon>Bacteria</taxon>
        <taxon>Pseudomonadati</taxon>
        <taxon>Pseudomonadota</taxon>
        <taxon>Alphaproteobacteria</taxon>
        <taxon>Rhodobacterales</taxon>
        <taxon>Paracoccaceae</taxon>
        <taxon>Sedimentitalea</taxon>
    </lineage>
</organism>
<dbReference type="AlphaFoldDB" id="A0A1I7E3X3"/>
<keyword evidence="3" id="KW-1185">Reference proteome</keyword>
<proteinExistence type="predicted"/>
<dbReference type="OrthoDB" id="9946223at2"/>
<gene>
    <name evidence="2" type="ORF">SAMN05216236_14321</name>
</gene>
<keyword evidence="1" id="KW-0472">Membrane</keyword>
<feature type="transmembrane region" description="Helical" evidence="1">
    <location>
        <begin position="20"/>
        <end position="35"/>
    </location>
</feature>
<keyword evidence="1" id="KW-1133">Transmembrane helix</keyword>
<dbReference type="Proteomes" id="UP000182466">
    <property type="component" value="Unassembled WGS sequence"/>
</dbReference>
<dbReference type="RefSeq" id="WP_027262332.1">
    <property type="nucleotide sequence ID" value="NZ_FPAW01000043.1"/>
</dbReference>
<evidence type="ECO:0000313" key="2">
    <source>
        <dbReference type="EMBL" id="SFU18617.1"/>
    </source>
</evidence>
<reference evidence="2 3" key="1">
    <citation type="submission" date="2016-10" db="EMBL/GenBank/DDBJ databases">
        <authorList>
            <person name="de Groot N.N."/>
        </authorList>
    </citation>
    <scope>NUCLEOTIDE SEQUENCE [LARGE SCALE GENOMIC DNA]</scope>
    <source>
        <strain evidence="2 3">CGMCC 1.10959</strain>
    </source>
</reference>
<dbReference type="EMBL" id="FPAW01000043">
    <property type="protein sequence ID" value="SFU18617.1"/>
    <property type="molecule type" value="Genomic_DNA"/>
</dbReference>